<gene>
    <name evidence="1" type="ORF">KR093_009886</name>
</gene>
<name>A0AAD4PMY7_9MUSC</name>
<comment type="caution">
    <text evidence="1">The sequence shown here is derived from an EMBL/GenBank/DDBJ whole genome shotgun (WGS) entry which is preliminary data.</text>
</comment>
<proteinExistence type="predicted"/>
<feature type="non-terminal residue" evidence="1">
    <location>
        <position position="1"/>
    </location>
</feature>
<accession>A0AAD4PMY7</accession>
<keyword evidence="2" id="KW-1185">Reference proteome</keyword>
<dbReference type="EMBL" id="JAJJHW010001127">
    <property type="protein sequence ID" value="KAH8378180.1"/>
    <property type="molecule type" value="Genomic_DNA"/>
</dbReference>
<dbReference type="InterPro" id="IPR022179">
    <property type="entry name" value="CFAP276"/>
</dbReference>
<protein>
    <submittedName>
        <fullName evidence="1">Uncharacterized protein</fullName>
    </submittedName>
</protein>
<organism evidence="1 2">
    <name type="scientific">Drosophila rubida</name>
    <dbReference type="NCBI Taxonomy" id="30044"/>
    <lineage>
        <taxon>Eukaryota</taxon>
        <taxon>Metazoa</taxon>
        <taxon>Ecdysozoa</taxon>
        <taxon>Arthropoda</taxon>
        <taxon>Hexapoda</taxon>
        <taxon>Insecta</taxon>
        <taxon>Pterygota</taxon>
        <taxon>Neoptera</taxon>
        <taxon>Endopterygota</taxon>
        <taxon>Diptera</taxon>
        <taxon>Brachycera</taxon>
        <taxon>Muscomorpha</taxon>
        <taxon>Ephydroidea</taxon>
        <taxon>Drosophilidae</taxon>
        <taxon>Drosophila</taxon>
    </lineage>
</organism>
<evidence type="ECO:0000313" key="1">
    <source>
        <dbReference type="EMBL" id="KAH8378180.1"/>
    </source>
</evidence>
<sequence length="217" mass="24868">EMTFINQTAKNDSYEPDLRMEGTYICRMPQPPAPSKPGDSWHGHLKPHERLFYHQTMSSVRYSKRFRGNVNIPKDSLDLQLQSRYDHGRETFPDKIDVLMQRDTCPAMMSWSAPHGQREVGAVSKLNLFRVLRNTRVVRVKMEDALGHPLSIGTRHKTHQTISKDCDLLYFPLCPLAGGIKEKIHPSSVKLICSGVHTQLVNNGFSRQTSDGNFFRY</sequence>
<dbReference type="Pfam" id="PF12494">
    <property type="entry name" value="DUF3695"/>
    <property type="match status" value="1"/>
</dbReference>
<reference evidence="1" key="1">
    <citation type="journal article" date="2021" name="Mol. Ecol. Resour.">
        <title>Phylogenomic analyses of the genus Drosophila reveals genomic signals of climate adaptation.</title>
        <authorList>
            <person name="Li F."/>
            <person name="Rane R.V."/>
            <person name="Luria V."/>
            <person name="Xiong Z."/>
            <person name="Chen J."/>
            <person name="Li Z."/>
            <person name="Catullo R.A."/>
            <person name="Griffin P.C."/>
            <person name="Schiffer M."/>
            <person name="Pearce S."/>
            <person name="Lee S.F."/>
            <person name="McElroy K."/>
            <person name="Stocker A."/>
            <person name="Shirriffs J."/>
            <person name="Cockerell F."/>
            <person name="Coppin C."/>
            <person name="Sgro C.M."/>
            <person name="Karger A."/>
            <person name="Cain J.W."/>
            <person name="Weber J.A."/>
            <person name="Santpere G."/>
            <person name="Kirschner M.W."/>
            <person name="Hoffmann A.A."/>
            <person name="Oakeshott J.G."/>
            <person name="Zhang G."/>
        </authorList>
    </citation>
    <scope>NUCLEOTIDE SEQUENCE</scope>
    <source>
        <strain evidence="1">BGI-SZ-2011g</strain>
    </source>
</reference>
<dbReference type="Proteomes" id="UP001200034">
    <property type="component" value="Unassembled WGS sequence"/>
</dbReference>
<evidence type="ECO:0000313" key="2">
    <source>
        <dbReference type="Proteomes" id="UP001200034"/>
    </source>
</evidence>
<dbReference type="AlphaFoldDB" id="A0AAD4PMY7"/>